<dbReference type="RefSeq" id="WP_085211747.1">
    <property type="nucleotide sequence ID" value="NZ_FXAM01000001.1"/>
</dbReference>
<dbReference type="SMART" id="SM00248">
    <property type="entry name" value="ANK"/>
    <property type="match status" value="4"/>
</dbReference>
<dbReference type="PANTHER" id="PTHR24171">
    <property type="entry name" value="ANKYRIN REPEAT DOMAIN-CONTAINING PROTEIN 39-RELATED"/>
    <property type="match status" value="1"/>
</dbReference>
<evidence type="ECO:0000256" key="1">
    <source>
        <dbReference type="ARBA" id="ARBA00022737"/>
    </source>
</evidence>
<feature type="repeat" description="ANK" evidence="3">
    <location>
        <begin position="131"/>
        <end position="163"/>
    </location>
</feature>
<keyword evidence="5" id="KW-1185">Reference proteome</keyword>
<feature type="repeat" description="ANK" evidence="3">
    <location>
        <begin position="65"/>
        <end position="97"/>
    </location>
</feature>
<reference evidence="4 5" key="1">
    <citation type="submission" date="2016-12" db="EMBL/GenBank/DDBJ databases">
        <authorList>
            <person name="Song W.-J."/>
            <person name="Kurnit D.M."/>
        </authorList>
    </citation>
    <scope>NUCLEOTIDE SEQUENCE [LARGE SCALE GENOMIC DNA]</scope>
    <source>
        <strain evidence="4 5">175</strain>
    </source>
</reference>
<sequence length="210" mass="22965">MPNQPVRRHADRRKSPCTEVITIPGRPTREVKRGEAIHWYLSKQDIWAIRYLLKNGYPVDSRCNTGQTPLHRATLHGNTQLVALLLTAGADPNARDGDGETPLATAVWNGHLEVVRMLIAAGADLEAKDGGGWTPLHEAASIGDVTMIVTLLEAGANPQALTGEEESSLDLAPYPVRRVLQSLLEKRAFEASLADYFKHGDFGEWAGLNI</sequence>
<dbReference type="InterPro" id="IPR002110">
    <property type="entry name" value="Ankyrin_rpt"/>
</dbReference>
<dbReference type="Gene3D" id="1.25.40.20">
    <property type="entry name" value="Ankyrin repeat-containing domain"/>
    <property type="match status" value="2"/>
</dbReference>
<keyword evidence="2 3" id="KW-0040">ANK repeat</keyword>
<dbReference type="PANTHER" id="PTHR24171:SF10">
    <property type="entry name" value="ANKYRIN REPEAT DOMAIN-CONTAINING PROTEIN 29-LIKE"/>
    <property type="match status" value="1"/>
</dbReference>
<evidence type="ECO:0000313" key="4">
    <source>
        <dbReference type="EMBL" id="SMF94397.1"/>
    </source>
</evidence>
<dbReference type="PRINTS" id="PR01415">
    <property type="entry name" value="ANKYRIN"/>
</dbReference>
<dbReference type="Proteomes" id="UP000192923">
    <property type="component" value="Unassembled WGS sequence"/>
</dbReference>
<gene>
    <name evidence="4" type="ORF">SAMN02949497_1712</name>
</gene>
<name>A0A1Y6CVN4_9GAMM</name>
<dbReference type="Pfam" id="PF13857">
    <property type="entry name" value="Ank_5"/>
    <property type="match status" value="1"/>
</dbReference>
<dbReference type="OrthoDB" id="5569961at2"/>
<organism evidence="4 5">
    <name type="scientific">Methylomagnum ishizawai</name>
    <dbReference type="NCBI Taxonomy" id="1760988"/>
    <lineage>
        <taxon>Bacteria</taxon>
        <taxon>Pseudomonadati</taxon>
        <taxon>Pseudomonadota</taxon>
        <taxon>Gammaproteobacteria</taxon>
        <taxon>Methylococcales</taxon>
        <taxon>Methylococcaceae</taxon>
        <taxon>Methylomagnum</taxon>
    </lineage>
</organism>
<evidence type="ECO:0000256" key="3">
    <source>
        <dbReference type="PROSITE-ProRule" id="PRU00023"/>
    </source>
</evidence>
<protein>
    <submittedName>
        <fullName evidence="4">Ankyrin repeat</fullName>
    </submittedName>
</protein>
<evidence type="ECO:0000313" key="5">
    <source>
        <dbReference type="Proteomes" id="UP000192923"/>
    </source>
</evidence>
<dbReference type="InterPro" id="IPR036770">
    <property type="entry name" value="Ankyrin_rpt-contain_sf"/>
</dbReference>
<dbReference type="PROSITE" id="PS50088">
    <property type="entry name" value="ANK_REPEAT"/>
    <property type="match status" value="3"/>
</dbReference>
<dbReference type="SUPFAM" id="SSF48403">
    <property type="entry name" value="Ankyrin repeat"/>
    <property type="match status" value="1"/>
</dbReference>
<dbReference type="PROSITE" id="PS50297">
    <property type="entry name" value="ANK_REP_REGION"/>
    <property type="match status" value="3"/>
</dbReference>
<dbReference type="STRING" id="1760988.SAMN02949497_1712"/>
<dbReference type="EMBL" id="FXAM01000001">
    <property type="protein sequence ID" value="SMF94397.1"/>
    <property type="molecule type" value="Genomic_DNA"/>
</dbReference>
<keyword evidence="1" id="KW-0677">Repeat</keyword>
<evidence type="ECO:0000256" key="2">
    <source>
        <dbReference type="ARBA" id="ARBA00023043"/>
    </source>
</evidence>
<feature type="repeat" description="ANK" evidence="3">
    <location>
        <begin position="98"/>
        <end position="130"/>
    </location>
</feature>
<accession>A0A1Y6CVN4</accession>
<proteinExistence type="predicted"/>
<dbReference type="AlphaFoldDB" id="A0A1Y6CVN4"/>